<feature type="domain" description="N-acetyltransferase" evidence="1">
    <location>
        <begin position="9"/>
        <end position="166"/>
    </location>
</feature>
<dbReference type="SUPFAM" id="SSF55729">
    <property type="entry name" value="Acyl-CoA N-acyltransferases (Nat)"/>
    <property type="match status" value="1"/>
</dbReference>
<reference evidence="2 3" key="1">
    <citation type="submission" date="2017-09" db="EMBL/GenBank/DDBJ databases">
        <title>Biodiversity and function of Thalassospira species in the particle-attached aromatic-hydrocarbon-degrading consortia from the surface seawater of the China South Sea.</title>
        <authorList>
            <person name="Dong C."/>
            <person name="Lai Q."/>
            <person name="Shao Z."/>
        </authorList>
    </citation>
    <scope>NUCLEOTIDE SEQUENCE [LARGE SCALE GENOMIC DNA]</scope>
    <source>
        <strain evidence="2 3">139Z-12</strain>
    </source>
</reference>
<dbReference type="PANTHER" id="PTHR43792">
    <property type="entry name" value="GNAT FAMILY, PUTATIVE (AFU_ORTHOLOGUE AFUA_3G00765)-RELATED-RELATED"/>
    <property type="match status" value="1"/>
</dbReference>
<comment type="caution">
    <text evidence="2">The sequence shown here is derived from an EMBL/GenBank/DDBJ whole genome shotgun (WGS) entry which is preliminary data.</text>
</comment>
<evidence type="ECO:0000259" key="1">
    <source>
        <dbReference type="PROSITE" id="PS51186"/>
    </source>
</evidence>
<dbReference type="InterPro" id="IPR016181">
    <property type="entry name" value="Acyl_CoA_acyltransferase"/>
</dbReference>
<name>A0A2N3LA99_9PROT</name>
<dbReference type="PROSITE" id="PS51186">
    <property type="entry name" value="GNAT"/>
    <property type="match status" value="1"/>
</dbReference>
<organism evidence="2 3">
    <name type="scientific">Thalassospira lohafexi</name>
    <dbReference type="NCBI Taxonomy" id="744227"/>
    <lineage>
        <taxon>Bacteria</taxon>
        <taxon>Pseudomonadati</taxon>
        <taxon>Pseudomonadota</taxon>
        <taxon>Alphaproteobacteria</taxon>
        <taxon>Rhodospirillales</taxon>
        <taxon>Thalassospiraceae</taxon>
        <taxon>Thalassospira</taxon>
    </lineage>
</organism>
<dbReference type="Proteomes" id="UP000233332">
    <property type="component" value="Unassembled WGS sequence"/>
</dbReference>
<dbReference type="InterPro" id="IPR051531">
    <property type="entry name" value="N-acetyltransferase"/>
</dbReference>
<dbReference type="GO" id="GO:0016747">
    <property type="term" value="F:acyltransferase activity, transferring groups other than amino-acyl groups"/>
    <property type="evidence" value="ECO:0007669"/>
    <property type="project" value="InterPro"/>
</dbReference>
<dbReference type="Pfam" id="PF13302">
    <property type="entry name" value="Acetyltransf_3"/>
    <property type="match status" value="1"/>
</dbReference>
<dbReference type="EMBL" id="NXGX01000002">
    <property type="protein sequence ID" value="PKR59666.1"/>
    <property type="molecule type" value="Genomic_DNA"/>
</dbReference>
<proteinExistence type="predicted"/>
<dbReference type="Gene3D" id="3.40.630.30">
    <property type="match status" value="1"/>
</dbReference>
<protein>
    <submittedName>
        <fullName evidence="2">Alanine acetyltransferase</fullName>
    </submittedName>
</protein>
<dbReference type="AlphaFoldDB" id="A0A2N3LA99"/>
<dbReference type="PANTHER" id="PTHR43792:SF1">
    <property type="entry name" value="N-ACETYLTRANSFERASE DOMAIN-CONTAINING PROTEIN"/>
    <property type="match status" value="1"/>
</dbReference>
<dbReference type="RefSeq" id="WP_101300758.1">
    <property type="nucleotide sequence ID" value="NZ_NXGX01000002.1"/>
</dbReference>
<gene>
    <name evidence="2" type="ORF">COO92_06500</name>
</gene>
<evidence type="ECO:0000313" key="3">
    <source>
        <dbReference type="Proteomes" id="UP000233332"/>
    </source>
</evidence>
<sequence>MTILQTPRTIVRQATLDDAAFVIELLNEPGWIRFIGDRDIHDLDAARAYIHERLLSSYAKHGFGSYVTCEKSTGKQIGLIGFVKRDTLDAPDIGYAVCQAHQGKGYAFEVCQALMQHGWENLGFDQLYGYCLPDNVASVNLLEKLGMTYLRDEDVNQSDEMCRLYRATHP</sequence>
<keyword evidence="2" id="KW-0808">Transferase</keyword>
<dbReference type="InterPro" id="IPR000182">
    <property type="entry name" value="GNAT_dom"/>
</dbReference>
<keyword evidence="3" id="KW-1185">Reference proteome</keyword>
<accession>A0A2N3LA99</accession>
<evidence type="ECO:0000313" key="2">
    <source>
        <dbReference type="EMBL" id="PKR59666.1"/>
    </source>
</evidence>